<dbReference type="Proteomes" id="UP001157502">
    <property type="component" value="Chromosome 14"/>
</dbReference>
<accession>A0ACC2GE47</accession>
<sequence>MADFDIVLRSWGPVEADYTKYGGLVMIRLFTDYPDAQKMFPKFAGIAKKDLAGNAEVADHGAVTLKKLGELLKAKGHHCAIVKPLATSHAKEHKVSLHSYTLITDAVCKVMGEKAGLDGAGQDAMRRVMHKIITDIGVTYKELGFAG</sequence>
<comment type="caution">
    <text evidence="1">The sequence shown here is derived from an EMBL/GenBank/DDBJ whole genome shotgun (WGS) entry which is preliminary data.</text>
</comment>
<keyword evidence="2" id="KW-1185">Reference proteome</keyword>
<protein>
    <submittedName>
        <fullName evidence="1">Uncharacterized protein</fullName>
    </submittedName>
</protein>
<proteinExistence type="predicted"/>
<reference evidence="1" key="1">
    <citation type="submission" date="2021-05" db="EMBL/GenBank/DDBJ databases">
        <authorList>
            <person name="Pan Q."/>
            <person name="Jouanno E."/>
            <person name="Zahm M."/>
            <person name="Klopp C."/>
            <person name="Cabau C."/>
            <person name="Louis A."/>
            <person name="Berthelot C."/>
            <person name="Parey E."/>
            <person name="Roest Crollius H."/>
            <person name="Montfort J."/>
            <person name="Robinson-Rechavi M."/>
            <person name="Bouchez O."/>
            <person name="Lampietro C."/>
            <person name="Lopez Roques C."/>
            <person name="Donnadieu C."/>
            <person name="Postlethwait J."/>
            <person name="Bobe J."/>
            <person name="Dillon D."/>
            <person name="Chandos A."/>
            <person name="von Hippel F."/>
            <person name="Guiguen Y."/>
        </authorList>
    </citation>
    <scope>NUCLEOTIDE SEQUENCE</scope>
    <source>
        <strain evidence="1">YG-Jan2019</strain>
    </source>
</reference>
<evidence type="ECO:0000313" key="1">
    <source>
        <dbReference type="EMBL" id="KAJ8001777.1"/>
    </source>
</evidence>
<gene>
    <name evidence="1" type="ORF">DPEC_G00172950</name>
</gene>
<dbReference type="EMBL" id="CM055741">
    <property type="protein sequence ID" value="KAJ8001777.1"/>
    <property type="molecule type" value="Genomic_DNA"/>
</dbReference>
<name>A0ACC2GE47_DALPE</name>
<organism evidence="1 2">
    <name type="scientific">Dallia pectoralis</name>
    <name type="common">Alaska blackfish</name>
    <dbReference type="NCBI Taxonomy" id="75939"/>
    <lineage>
        <taxon>Eukaryota</taxon>
        <taxon>Metazoa</taxon>
        <taxon>Chordata</taxon>
        <taxon>Craniata</taxon>
        <taxon>Vertebrata</taxon>
        <taxon>Euteleostomi</taxon>
        <taxon>Actinopterygii</taxon>
        <taxon>Neopterygii</taxon>
        <taxon>Teleostei</taxon>
        <taxon>Protacanthopterygii</taxon>
        <taxon>Esociformes</taxon>
        <taxon>Umbridae</taxon>
        <taxon>Dallia</taxon>
    </lineage>
</organism>
<evidence type="ECO:0000313" key="2">
    <source>
        <dbReference type="Proteomes" id="UP001157502"/>
    </source>
</evidence>